<dbReference type="Proteomes" id="UP000295197">
    <property type="component" value="Unassembled WGS sequence"/>
</dbReference>
<dbReference type="InterPro" id="IPR002931">
    <property type="entry name" value="Transglutaminase-like"/>
</dbReference>
<feature type="transmembrane region" description="Helical" evidence="1">
    <location>
        <begin position="780"/>
        <end position="803"/>
    </location>
</feature>
<sequence>MNFSLFKSLLFLFLGLGISNVYAQLSQSEVPSWVITPDSKPIVPDLEDISDGYYFESCEYQVNVQSKTRFYRDVKVVFDNAGTESAGQININFNPEYQKVIFHELAVIRNGNRINKLDIKQVKQLSLEDDLTRSIYNGMKSAYFIIDDLRKDDKIISSYSIQGFNSVFQNKFSDSYYLQSYEPIGRVYGRYIIPNHRTVKFKTYRNAPNPVVTDIGSDKVYTWDVTGTEKASYSFNTPSWYTNVDYIECSEYTNWQEVSDWIANINPILPINPNSSLGKYVDKLWKEAKGNTNAFLDVATKFVQNDIRYMGVEVGEYSHRANNPEKVFQQRYGDCKDKSVLLASMLQSKGIQAYLVLANTTVDTGLGDRLPSPLHFNHMIVETNIDGRSQIIDPTISNQGGDIKDRYLPYYGQVLSTSRPKELLGLSKVANRKIKIVETYKMEAGYKAQLLVETIYEGGSADEIRNYFKSTAKNQIQKSYLDYYTRLYPKTEKKENLRFEDNVAHNVFKVFESYSISELGTLDKDSGNRILPLYGNQVNNYIPEIEGSHLGPISLSYPMDINHVIKIVNADGSSLDFPVDNMFKERTAYSYGKHVMTNQDTLNIAYQFSIHSSYIDEKDVDAFKQDFVDRDDYLYNAFFIAENGTLEGADFFGSPSWLSYLIVILTIIITLTFIIKYYHRTSPKYLVFPQRIEYDARMNGWTVFLGFSLVASTIKLLYFFFSDHSLLVESVWIAHKYLNINGLYYSGLIVFEIFANTVLVILFIYTLVLYFNKRDIFPQTVLFVLILNLSFILLDTTFAYLLMPTQVSAQEVIPDILRNLIFTFVWGSYVLKSENIKNVFVNTYSGENEEIRDMNNIEWENISDIK</sequence>
<organism evidence="5 6">
    <name type="scientific">Sphingobacterium alimentarium</name>
    <dbReference type="NCBI Taxonomy" id="797292"/>
    <lineage>
        <taxon>Bacteria</taxon>
        <taxon>Pseudomonadati</taxon>
        <taxon>Bacteroidota</taxon>
        <taxon>Sphingobacteriia</taxon>
        <taxon>Sphingobacteriales</taxon>
        <taxon>Sphingobacteriaceae</taxon>
        <taxon>Sphingobacterium</taxon>
    </lineage>
</organism>
<evidence type="ECO:0000313" key="6">
    <source>
        <dbReference type="Proteomes" id="UP000295197"/>
    </source>
</evidence>
<dbReference type="Pfam" id="PF01841">
    <property type="entry name" value="Transglut_core"/>
    <property type="match status" value="1"/>
</dbReference>
<protein>
    <submittedName>
        <fullName evidence="5">Uncharacterized protein DUF2569</fullName>
    </submittedName>
</protein>
<evidence type="ECO:0000259" key="4">
    <source>
        <dbReference type="Pfam" id="PF12969"/>
    </source>
</evidence>
<feature type="transmembrane region" description="Helical" evidence="1">
    <location>
        <begin position="699"/>
        <end position="722"/>
    </location>
</feature>
<name>A0A4V2VU97_9SPHI</name>
<keyword evidence="6" id="KW-1185">Reference proteome</keyword>
<feature type="domain" description="DUF3857" evidence="4">
    <location>
        <begin position="65"/>
        <end position="226"/>
    </location>
</feature>
<dbReference type="InterPro" id="IPR024618">
    <property type="entry name" value="DUF3857"/>
</dbReference>
<keyword evidence="1" id="KW-1133">Transmembrane helix</keyword>
<dbReference type="Pfam" id="PF12969">
    <property type="entry name" value="DUF3857"/>
    <property type="match status" value="1"/>
</dbReference>
<feature type="domain" description="Transglutaminase-like" evidence="3">
    <location>
        <begin position="301"/>
        <end position="361"/>
    </location>
</feature>
<dbReference type="Gene3D" id="2.60.40.3140">
    <property type="match status" value="1"/>
</dbReference>
<dbReference type="Gene3D" id="3.10.620.30">
    <property type="match status" value="1"/>
</dbReference>
<evidence type="ECO:0000313" key="5">
    <source>
        <dbReference type="EMBL" id="TCV14103.1"/>
    </source>
</evidence>
<dbReference type="AlphaFoldDB" id="A0A4V2VU97"/>
<evidence type="ECO:0000256" key="2">
    <source>
        <dbReference type="SAM" id="SignalP"/>
    </source>
</evidence>
<feature type="chain" id="PRO_5020730190" evidence="2">
    <location>
        <begin position="24"/>
        <end position="866"/>
    </location>
</feature>
<dbReference type="Pfam" id="PF10754">
    <property type="entry name" value="DUF2569"/>
    <property type="match status" value="1"/>
</dbReference>
<comment type="caution">
    <text evidence="5">The sequence shown here is derived from an EMBL/GenBank/DDBJ whole genome shotgun (WGS) entry which is preliminary data.</text>
</comment>
<keyword evidence="1" id="KW-0812">Transmembrane</keyword>
<proteinExistence type="predicted"/>
<dbReference type="InterPro" id="IPR038765">
    <property type="entry name" value="Papain-like_cys_pep_sf"/>
</dbReference>
<dbReference type="OrthoDB" id="98874at2"/>
<reference evidence="5 6" key="1">
    <citation type="submission" date="2019-03" db="EMBL/GenBank/DDBJ databases">
        <title>Genomic Encyclopedia of Type Strains, Phase IV (KMG-IV): sequencing the most valuable type-strain genomes for metagenomic binning, comparative biology and taxonomic classification.</title>
        <authorList>
            <person name="Goeker M."/>
        </authorList>
    </citation>
    <scope>NUCLEOTIDE SEQUENCE [LARGE SCALE GENOMIC DNA]</scope>
    <source>
        <strain evidence="5 6">DSM 22362</strain>
    </source>
</reference>
<keyword evidence="2" id="KW-0732">Signal</keyword>
<accession>A0A4V2VU97</accession>
<evidence type="ECO:0000259" key="3">
    <source>
        <dbReference type="Pfam" id="PF01841"/>
    </source>
</evidence>
<gene>
    <name evidence="5" type="ORF">EDC17_10166</name>
</gene>
<feature type="transmembrane region" description="Helical" evidence="1">
    <location>
        <begin position="742"/>
        <end position="768"/>
    </location>
</feature>
<feature type="transmembrane region" description="Helical" evidence="1">
    <location>
        <begin position="657"/>
        <end position="678"/>
    </location>
</feature>
<dbReference type="RefSeq" id="WP_132777464.1">
    <property type="nucleotide sequence ID" value="NZ_SMBZ01000016.1"/>
</dbReference>
<keyword evidence="1" id="KW-0472">Membrane</keyword>
<dbReference type="InterPro" id="IPR019690">
    <property type="entry name" value="DUF2569"/>
</dbReference>
<dbReference type="EMBL" id="SMBZ01000016">
    <property type="protein sequence ID" value="TCV14103.1"/>
    <property type="molecule type" value="Genomic_DNA"/>
</dbReference>
<dbReference type="SUPFAM" id="SSF54001">
    <property type="entry name" value="Cysteine proteinases"/>
    <property type="match status" value="1"/>
</dbReference>
<evidence type="ECO:0000256" key="1">
    <source>
        <dbReference type="SAM" id="Phobius"/>
    </source>
</evidence>
<feature type="signal peptide" evidence="2">
    <location>
        <begin position="1"/>
        <end position="23"/>
    </location>
</feature>